<sequence>MTTRSVARIDENMDPRHFGTSTDDTAIYLEDSMDEPTARCISSSPSVVAILSPQKLPPSSGHAVDLTDYDNGCSGGVSSVKVSRSHPLSDLTNTGVTNLHFSKSPTPRRSVSSSLLQKRSSSGTPGSSQKHHHHHHHNKQQHGSHHHNGVSSALCMDSDHHEERTVPLAEYERLQRERNRYEKMYEHQKVLYEEMSERQSDTYKELQEKIIEVVALSTRNEENKRFIRQLKREMADSRTRVMNIQNRAMEETKMEKSARELYQTQLCEQREKYESCIEKHESRIAGLESLLKDITSMKGECDRIQVSQLDALLKASYAKNTALFGDLLRQGRQIDMLFESKAGLEKQLEQLRREKREMEASWSEERRRMMDETKRYSAQVSEQQRSILELRQMLIRSLESATLAQKEGDNSGEEGDDDSDKTDSSSGSSSYSSEGSLEDDRGLIGNDEIVAAPAPAPTSVPADTIIKTAPHTVGKGTAATVSAAVGEGKEKVQPPLPHTERPLERRMTDIATLSSQIQAKLKSLPPGRI</sequence>
<dbReference type="RefSeq" id="XP_028879441.1">
    <property type="nucleotide sequence ID" value="XM_029029172.1"/>
</dbReference>
<dbReference type="Proteomes" id="UP000192257">
    <property type="component" value="Unassembled WGS sequence"/>
</dbReference>
<feature type="coiled-coil region" evidence="1">
    <location>
        <begin position="227"/>
        <end position="297"/>
    </location>
</feature>
<keyword evidence="1" id="KW-0175">Coiled coil</keyword>
<reference evidence="3 4" key="1">
    <citation type="submission" date="2017-03" db="EMBL/GenBank/DDBJ databases">
        <title>An alternative strategy for trypanosome survival in the mammalian bloodstream revealed through genome and transcriptome analysis of the ubiquitous bovine parasite Trypanosoma (Megatrypanum) theileri.</title>
        <authorList>
            <person name="Kelly S."/>
            <person name="Ivens A."/>
            <person name="Mott A."/>
            <person name="O'Neill E."/>
            <person name="Emms D."/>
            <person name="Macleod O."/>
            <person name="Voorheis P."/>
            <person name="Matthews J."/>
            <person name="Matthews K."/>
            <person name="Carrington M."/>
        </authorList>
    </citation>
    <scope>NUCLEOTIDE SEQUENCE [LARGE SCALE GENOMIC DNA]</scope>
    <source>
        <strain evidence="3">Edinburgh</strain>
    </source>
</reference>
<proteinExistence type="predicted"/>
<keyword evidence="4" id="KW-1185">Reference proteome</keyword>
<evidence type="ECO:0000313" key="3">
    <source>
        <dbReference type="EMBL" id="ORC85375.1"/>
    </source>
</evidence>
<name>A0A1X0NKX1_9TRYP</name>
<comment type="caution">
    <text evidence="3">The sequence shown here is derived from an EMBL/GenBank/DDBJ whole genome shotgun (WGS) entry which is preliminary data.</text>
</comment>
<feature type="compositionally biased region" description="Acidic residues" evidence="2">
    <location>
        <begin position="410"/>
        <end position="420"/>
    </location>
</feature>
<dbReference type="EMBL" id="NBCO01000035">
    <property type="protein sequence ID" value="ORC85375.1"/>
    <property type="molecule type" value="Genomic_DNA"/>
</dbReference>
<feature type="compositionally biased region" description="Low complexity" evidence="2">
    <location>
        <begin position="108"/>
        <end position="128"/>
    </location>
</feature>
<feature type="compositionally biased region" description="Basic and acidic residues" evidence="2">
    <location>
        <begin position="157"/>
        <end position="166"/>
    </location>
</feature>
<feature type="compositionally biased region" description="Basic residues" evidence="2">
    <location>
        <begin position="129"/>
        <end position="148"/>
    </location>
</feature>
<feature type="compositionally biased region" description="Polar residues" evidence="2">
    <location>
        <begin position="90"/>
        <end position="107"/>
    </location>
</feature>
<protein>
    <submittedName>
        <fullName evidence="3">Uncharacterized protein</fullName>
    </submittedName>
</protein>
<evidence type="ECO:0000313" key="4">
    <source>
        <dbReference type="Proteomes" id="UP000192257"/>
    </source>
</evidence>
<evidence type="ECO:0000256" key="1">
    <source>
        <dbReference type="SAM" id="Coils"/>
    </source>
</evidence>
<dbReference type="AlphaFoldDB" id="A0A1X0NKX1"/>
<organism evidence="3 4">
    <name type="scientific">Trypanosoma theileri</name>
    <dbReference type="NCBI Taxonomy" id="67003"/>
    <lineage>
        <taxon>Eukaryota</taxon>
        <taxon>Discoba</taxon>
        <taxon>Euglenozoa</taxon>
        <taxon>Kinetoplastea</taxon>
        <taxon>Metakinetoplastina</taxon>
        <taxon>Trypanosomatida</taxon>
        <taxon>Trypanosomatidae</taxon>
        <taxon>Trypanosoma</taxon>
    </lineage>
</organism>
<evidence type="ECO:0000256" key="2">
    <source>
        <dbReference type="SAM" id="MobiDB-lite"/>
    </source>
</evidence>
<dbReference type="OrthoDB" id="266638at2759"/>
<feature type="compositionally biased region" description="Low complexity" evidence="2">
    <location>
        <begin position="424"/>
        <end position="435"/>
    </location>
</feature>
<gene>
    <name evidence="3" type="ORF">TM35_000351190</name>
</gene>
<feature type="region of interest" description="Disordered" evidence="2">
    <location>
        <begin position="78"/>
        <end position="166"/>
    </location>
</feature>
<feature type="region of interest" description="Disordered" evidence="2">
    <location>
        <begin position="403"/>
        <end position="462"/>
    </location>
</feature>
<accession>A0A1X0NKX1</accession>
<dbReference type="VEuPathDB" id="TriTrypDB:TM35_000351190"/>
<feature type="coiled-coil region" evidence="1">
    <location>
        <begin position="334"/>
        <end position="368"/>
    </location>
</feature>
<dbReference type="GeneID" id="39988952"/>